<name>A0A5Q0GXF0_SACSY</name>
<proteinExistence type="predicted"/>
<dbReference type="OrthoDB" id="9027184at2"/>
<organism evidence="1 2">
    <name type="scientific">Saccharothrix syringae</name>
    <name type="common">Nocardiopsis syringae</name>
    <dbReference type="NCBI Taxonomy" id="103733"/>
    <lineage>
        <taxon>Bacteria</taxon>
        <taxon>Bacillati</taxon>
        <taxon>Actinomycetota</taxon>
        <taxon>Actinomycetes</taxon>
        <taxon>Pseudonocardiales</taxon>
        <taxon>Pseudonocardiaceae</taxon>
        <taxon>Saccharothrix</taxon>
    </lineage>
</organism>
<gene>
    <name evidence="1" type="ORF">EKG83_15365</name>
</gene>
<dbReference type="AlphaFoldDB" id="A0A5Q0GXF0"/>
<dbReference type="EMBL" id="CP034550">
    <property type="protein sequence ID" value="QFZ18659.1"/>
    <property type="molecule type" value="Genomic_DNA"/>
</dbReference>
<dbReference type="Proteomes" id="UP000325787">
    <property type="component" value="Chromosome"/>
</dbReference>
<protein>
    <submittedName>
        <fullName evidence="1">Putative baseplate assembly protein</fullName>
    </submittedName>
</protein>
<dbReference type="NCBIfam" id="TIGR02243">
    <property type="entry name" value="putative baseplate assembly protein"/>
    <property type="match status" value="1"/>
</dbReference>
<keyword evidence="2" id="KW-1185">Reference proteome</keyword>
<evidence type="ECO:0000313" key="2">
    <source>
        <dbReference type="Proteomes" id="UP000325787"/>
    </source>
</evidence>
<sequence>MSIDLPNLDTRSFDDLIAEALRRIARFAPEWTDLNPSDPGVTLVELFCWLADTVLYETNRVPELAHLKFLQLLGMRQRPALPAEVDLTFDPVEDKQVDVPKGTRAAATDDRGEQVVFETDHHLALVPHELTHVAVKSAGRLQWIRRPDQPAPASFHPLGCEPMPGDALYLGFGARARSAGGSTPKGDFPRELRLHVAVPGRGATAEALAAAAPDPPAELSWEYLTAAEGRPGDHEWRPLPVFEDDTGRLTRGGYLVLGGPKGVPSTAPTGIGVARYWLRCGLADGHYPPGREPVIAPPAVNTVHARNLVTVREEPLGVSEGHPDESYRLLHRPVAEGSVAVAVRLTDGEAGEQRWEVRDDLLSSGPDDRHVVLEPTNGVLTFGDGRRGRVPPVGAEVVAVEYRHGGGSAGNVQARTVTTLVSELPEVTSVVNHRPAVGGTDRQSLDELRAEAAAVLRHQRRAVTAGDYAALAREVRGIVDAVALPETHPGHPGVKVPGAVTVVVAAHPDVGGPAVHARLLSDVCEHLDRHRLLATELWVSQPRLLPVEVAVAVTLERRALSPDLVREDVDKVVRAFFTPFRRDRHEVVRGAAFRDSLRSAELTRDLLRVRGVFGARVLITAGGKQVTDEVELGRGALPDLRAVRVDLVKQPPREGR</sequence>
<evidence type="ECO:0000313" key="1">
    <source>
        <dbReference type="EMBL" id="QFZ18659.1"/>
    </source>
</evidence>
<reference evidence="2" key="1">
    <citation type="journal article" date="2021" name="Curr. Microbiol.">
        <title>Complete genome of nocamycin-producing strain Saccharothrix syringae NRRL B-16468 reveals the biosynthetic potential for secondary metabolites.</title>
        <authorList>
            <person name="Mo X."/>
            <person name="Yang S."/>
        </authorList>
    </citation>
    <scope>NUCLEOTIDE SEQUENCE [LARGE SCALE GENOMIC DNA]</scope>
    <source>
        <strain evidence="2">ATCC 51364 / DSM 43886 / JCM 6844 / KCTC 9398 / NBRC 14523 / NRRL B-16468 / INA 2240</strain>
    </source>
</reference>
<dbReference type="RefSeq" id="WP_033433180.1">
    <property type="nucleotide sequence ID" value="NZ_CP034550.1"/>
</dbReference>
<dbReference type="InterPro" id="IPR011749">
    <property type="entry name" value="CHP02243"/>
</dbReference>
<dbReference type="KEGG" id="ssyi:EKG83_15365"/>
<accession>A0A5Q0GXF0</accession>